<proteinExistence type="predicted"/>
<dbReference type="Proteomes" id="UP000594638">
    <property type="component" value="Unassembled WGS sequence"/>
</dbReference>
<comment type="caution">
    <text evidence="1">The sequence shown here is derived from an EMBL/GenBank/DDBJ whole genome shotgun (WGS) entry which is preliminary data.</text>
</comment>
<reference evidence="1 2" key="1">
    <citation type="submission" date="2019-12" db="EMBL/GenBank/DDBJ databases">
        <authorList>
            <person name="Alioto T."/>
            <person name="Alioto T."/>
            <person name="Gomez Garrido J."/>
        </authorList>
    </citation>
    <scope>NUCLEOTIDE SEQUENCE [LARGE SCALE GENOMIC DNA]</scope>
</reference>
<sequence>MEALDLKSYKREDEVEKKEISKNEGVMRSKDSLRCCSCFSFLFPSGSHFDLFRVFRKKYEEDFEKSQLAKEPGKRNLNNPLDVQGIVRHPPIGGLPACRVREAPNNPSNVQGIVQSTLHEETSILYFLLLSPFQYLYD</sequence>
<gene>
    <name evidence="1" type="ORF">OLEA9_A101872</name>
</gene>
<dbReference type="EMBL" id="CACTIH010000131">
    <property type="protein sequence ID" value="CAA2954944.1"/>
    <property type="molecule type" value="Genomic_DNA"/>
</dbReference>
<accession>A0A8S0PQH4</accession>
<evidence type="ECO:0000313" key="2">
    <source>
        <dbReference type="Proteomes" id="UP000594638"/>
    </source>
</evidence>
<dbReference type="Gramene" id="OE9A101872T1">
    <property type="protein sequence ID" value="OE9A101872C1"/>
    <property type="gene ID" value="OE9A101872"/>
</dbReference>
<evidence type="ECO:0000313" key="1">
    <source>
        <dbReference type="EMBL" id="CAA2954944.1"/>
    </source>
</evidence>
<keyword evidence="2" id="KW-1185">Reference proteome</keyword>
<organism evidence="1 2">
    <name type="scientific">Olea europaea subsp. europaea</name>
    <dbReference type="NCBI Taxonomy" id="158383"/>
    <lineage>
        <taxon>Eukaryota</taxon>
        <taxon>Viridiplantae</taxon>
        <taxon>Streptophyta</taxon>
        <taxon>Embryophyta</taxon>
        <taxon>Tracheophyta</taxon>
        <taxon>Spermatophyta</taxon>
        <taxon>Magnoliopsida</taxon>
        <taxon>eudicotyledons</taxon>
        <taxon>Gunneridae</taxon>
        <taxon>Pentapetalae</taxon>
        <taxon>asterids</taxon>
        <taxon>lamiids</taxon>
        <taxon>Lamiales</taxon>
        <taxon>Oleaceae</taxon>
        <taxon>Oleeae</taxon>
        <taxon>Olea</taxon>
    </lineage>
</organism>
<protein>
    <submittedName>
        <fullName evidence="1">Uncharacterized protein</fullName>
    </submittedName>
</protein>
<name>A0A8S0PQH4_OLEEU</name>
<dbReference type="AlphaFoldDB" id="A0A8S0PQH4"/>